<dbReference type="EMBL" id="CAJVPM010049715">
    <property type="protein sequence ID" value="CAG8725668.1"/>
    <property type="molecule type" value="Genomic_DNA"/>
</dbReference>
<evidence type="ECO:0000313" key="1">
    <source>
        <dbReference type="EMBL" id="CAG8725668.1"/>
    </source>
</evidence>
<name>A0ACA9PVA7_9GLOM</name>
<proteinExistence type="predicted"/>
<protein>
    <submittedName>
        <fullName evidence="1">2029_t:CDS:1</fullName>
    </submittedName>
</protein>
<reference evidence="1" key="1">
    <citation type="submission" date="2021-06" db="EMBL/GenBank/DDBJ databases">
        <authorList>
            <person name="Kallberg Y."/>
            <person name="Tangrot J."/>
            <person name="Rosling A."/>
        </authorList>
    </citation>
    <scope>NUCLEOTIDE SEQUENCE</scope>
    <source>
        <strain evidence="1">AU212A</strain>
    </source>
</reference>
<sequence length="45" mass="5163">KIYNSKGVYATFEKSFEEQDITVNGIKDLTENQLIELGVSTVRKR</sequence>
<gene>
    <name evidence="1" type="ORF">SCALOS_LOCUS11418</name>
</gene>
<feature type="non-terminal residue" evidence="1">
    <location>
        <position position="45"/>
    </location>
</feature>
<keyword evidence="2" id="KW-1185">Reference proteome</keyword>
<evidence type="ECO:0000313" key="2">
    <source>
        <dbReference type="Proteomes" id="UP000789860"/>
    </source>
</evidence>
<dbReference type="Proteomes" id="UP000789860">
    <property type="component" value="Unassembled WGS sequence"/>
</dbReference>
<comment type="caution">
    <text evidence="1">The sequence shown here is derived from an EMBL/GenBank/DDBJ whole genome shotgun (WGS) entry which is preliminary data.</text>
</comment>
<accession>A0ACA9PVA7</accession>
<organism evidence="1 2">
    <name type="scientific">Scutellospora calospora</name>
    <dbReference type="NCBI Taxonomy" id="85575"/>
    <lineage>
        <taxon>Eukaryota</taxon>
        <taxon>Fungi</taxon>
        <taxon>Fungi incertae sedis</taxon>
        <taxon>Mucoromycota</taxon>
        <taxon>Glomeromycotina</taxon>
        <taxon>Glomeromycetes</taxon>
        <taxon>Diversisporales</taxon>
        <taxon>Gigasporaceae</taxon>
        <taxon>Scutellospora</taxon>
    </lineage>
</organism>
<feature type="non-terminal residue" evidence="1">
    <location>
        <position position="1"/>
    </location>
</feature>